<protein>
    <recommendedName>
        <fullName evidence="1">FAD dependent oxidoreductase domain-containing protein</fullName>
    </recommendedName>
</protein>
<organism evidence="2 3">
    <name type="scientific">Aureobasidium vineae</name>
    <dbReference type="NCBI Taxonomy" id="2773715"/>
    <lineage>
        <taxon>Eukaryota</taxon>
        <taxon>Fungi</taxon>
        <taxon>Dikarya</taxon>
        <taxon>Ascomycota</taxon>
        <taxon>Pezizomycotina</taxon>
        <taxon>Dothideomycetes</taxon>
        <taxon>Dothideomycetidae</taxon>
        <taxon>Dothideales</taxon>
        <taxon>Saccotheciaceae</taxon>
        <taxon>Aureobasidium</taxon>
    </lineage>
</organism>
<dbReference type="InterPro" id="IPR036188">
    <property type="entry name" value="FAD/NAD-bd_sf"/>
</dbReference>
<evidence type="ECO:0000313" key="3">
    <source>
        <dbReference type="Proteomes" id="UP000716446"/>
    </source>
</evidence>
<comment type="caution">
    <text evidence="2">The sequence shown here is derived from an EMBL/GenBank/DDBJ whole genome shotgun (WGS) entry which is preliminary data.</text>
</comment>
<dbReference type="Pfam" id="PF01266">
    <property type="entry name" value="DAO"/>
    <property type="match status" value="1"/>
</dbReference>
<sequence>MGSFDLIHKFWKTLRTAIKTLLDLDRTFEALVARVYQGSSLPCRDPTHSYWLEDPPFPELVDIQSEKLADQSDVVVIGSDITAVAVARGLLQETERRNQKIKITVLEARDICSGATGRNSGHIKASPHETFERLEAKFGAERAVALTRFQLNHVDYLTDICKSKGYAQAECRRVEIVDLFFDQKTFDKACHTTRKLEPVLPEWQARIY</sequence>
<evidence type="ECO:0000259" key="1">
    <source>
        <dbReference type="Pfam" id="PF01266"/>
    </source>
</evidence>
<gene>
    <name evidence="2" type="ORF">AWRI4619_LOCUS5204</name>
</gene>
<dbReference type="EMBL" id="CAIJEN010000006">
    <property type="protein sequence ID" value="CAD0088086.1"/>
    <property type="molecule type" value="Genomic_DNA"/>
</dbReference>
<keyword evidence="3" id="KW-1185">Reference proteome</keyword>
<evidence type="ECO:0000313" key="2">
    <source>
        <dbReference type="EMBL" id="CAD0088086.1"/>
    </source>
</evidence>
<dbReference type="GO" id="GO:0005737">
    <property type="term" value="C:cytoplasm"/>
    <property type="evidence" value="ECO:0007669"/>
    <property type="project" value="TreeGrafter"/>
</dbReference>
<dbReference type="SUPFAM" id="SSF51905">
    <property type="entry name" value="FAD/NAD(P)-binding domain"/>
    <property type="match status" value="1"/>
</dbReference>
<dbReference type="InterPro" id="IPR006076">
    <property type="entry name" value="FAD-dep_OxRdtase"/>
</dbReference>
<name>A0A9N8JL16_9PEZI</name>
<proteinExistence type="predicted"/>
<dbReference type="PANTHER" id="PTHR13847">
    <property type="entry name" value="SARCOSINE DEHYDROGENASE-RELATED"/>
    <property type="match status" value="1"/>
</dbReference>
<dbReference type="PANTHER" id="PTHR13847:SF213">
    <property type="entry name" value="DEPENDENT OXIDOREDUCTASE, PUTATIVE-RELATED"/>
    <property type="match status" value="1"/>
</dbReference>
<dbReference type="Gene3D" id="3.50.50.60">
    <property type="entry name" value="FAD/NAD(P)-binding domain"/>
    <property type="match status" value="1"/>
</dbReference>
<dbReference type="Proteomes" id="UP000716446">
    <property type="component" value="Unassembled WGS sequence"/>
</dbReference>
<accession>A0A9N8JL16</accession>
<feature type="domain" description="FAD dependent oxidoreductase" evidence="1">
    <location>
        <begin position="73"/>
        <end position="188"/>
    </location>
</feature>
<dbReference type="AlphaFoldDB" id="A0A9N8JL16"/>
<reference evidence="2" key="1">
    <citation type="submission" date="2020-06" db="EMBL/GenBank/DDBJ databases">
        <authorList>
            <person name="Onetto C."/>
        </authorList>
    </citation>
    <scope>NUCLEOTIDE SEQUENCE</scope>
</reference>